<sequence>MAYTNTDTNMTTSSGLSAGMQTYYNRELLRTFEPNLVHLQFGDEHRMPPHSGLVMNMRKLIPLETNTKALSEGDPGESVMLAETEVTVQLQQYGEYARCTDKLDLTHLDMDIMRRTKLFGDAGARSIDAVVREELAKCANVIYANGKTSRASLTAADKLTSKELRKAVKALKKNHAQTFGGYYVAIIGPDTMYDLQEDDAFVKVSQYQDKENIYTGEVGRLFGVRLVETTEAKVFEGAGASGADVASVIVLGQYAYGVTSLKGAKPRVIVKPAGSAGTADPLDQISTVGWKMDGFGAKLLQPEYAVRIECGFSA</sequence>
<organism evidence="1">
    <name type="scientific">Podoviridae sp. ctJaJ36</name>
    <dbReference type="NCBI Taxonomy" id="2825243"/>
    <lineage>
        <taxon>Viruses</taxon>
        <taxon>Duplodnaviria</taxon>
        <taxon>Heunggongvirae</taxon>
        <taxon>Uroviricota</taxon>
        <taxon>Caudoviricetes</taxon>
    </lineage>
</organism>
<proteinExistence type="predicted"/>
<dbReference type="Pfam" id="PF25209">
    <property type="entry name" value="Phage_capsid_4"/>
    <property type="match status" value="1"/>
</dbReference>
<protein>
    <submittedName>
        <fullName evidence="1">Major capsid protein</fullName>
    </submittedName>
</protein>
<evidence type="ECO:0000313" key="1">
    <source>
        <dbReference type="EMBL" id="DAE14745.1"/>
    </source>
</evidence>
<name>A0A8S5Q7D8_9CAUD</name>
<accession>A0A8S5Q7D8</accession>
<dbReference type="EMBL" id="BK015592">
    <property type="protein sequence ID" value="DAE14745.1"/>
    <property type="molecule type" value="Genomic_DNA"/>
</dbReference>
<reference evidence="1" key="1">
    <citation type="journal article" date="2021" name="Proc. Natl. Acad. Sci. U.S.A.">
        <title>A Catalog of Tens of Thousands of Viruses from Human Metagenomes Reveals Hidden Associations with Chronic Diseases.</title>
        <authorList>
            <person name="Tisza M.J."/>
            <person name="Buck C.B."/>
        </authorList>
    </citation>
    <scope>NUCLEOTIDE SEQUENCE</scope>
    <source>
        <strain evidence="1">CtJaJ36</strain>
    </source>
</reference>
<dbReference type="NCBIfam" id="TIGR04387">
    <property type="entry name" value="capsid_maj_N4"/>
    <property type="match status" value="1"/>
</dbReference>